<keyword evidence="8" id="KW-0482">Metalloprotease</keyword>
<dbReference type="GO" id="GO:0071108">
    <property type="term" value="P:protein K48-linked deubiquitination"/>
    <property type="evidence" value="ECO:0007669"/>
    <property type="project" value="TreeGrafter"/>
</dbReference>
<reference evidence="11" key="1">
    <citation type="submission" date="2015-04" db="UniProtKB">
        <authorList>
            <consortium name="EnsemblPlants"/>
        </authorList>
    </citation>
    <scope>IDENTIFICATION</scope>
</reference>
<dbReference type="STRING" id="40149.A0A0E0C2C9"/>
<protein>
    <recommendedName>
        <fullName evidence="10">MPN domain-containing protein</fullName>
    </recommendedName>
</protein>
<keyword evidence="9" id="KW-0472">Membrane</keyword>
<evidence type="ECO:0000256" key="2">
    <source>
        <dbReference type="ARBA" id="ARBA00010981"/>
    </source>
</evidence>
<name>A0A0E0C2C9_9ORYZ</name>
<evidence type="ECO:0000256" key="5">
    <source>
        <dbReference type="ARBA" id="ARBA00022786"/>
    </source>
</evidence>
<evidence type="ECO:0000259" key="10">
    <source>
        <dbReference type="PROSITE" id="PS50249"/>
    </source>
</evidence>
<keyword evidence="3" id="KW-0645">Protease</keyword>
<proteinExistence type="inferred from homology"/>
<dbReference type="Proteomes" id="UP000008021">
    <property type="component" value="Chromosome 1"/>
</dbReference>
<sequence length="682" mass="75180">MAVAWLEAAAVEGSDREEGVREREEGRGEGCIRRGDVGRSRAVGFDDSGSSDLMNESQVASGRRHLDLLSLLVAPGASLLLFAVLIEDRRLLLFLPRASLPLHTLSLGLSPPRRVVLPTLHLPAWLPFSLRSLRGLAPSPLCGFPSQPPLHRSGPAPSTRSSPLCLYWIGLDIAVKAGRILGTTKMSMPSSRQAMGDINIEAMARPVSVDHRISIAYYFRIADNLLRQANIYREEKNLVDLYIILLRYSSLLCETIPKHRDYHAFKLREKEFLKKGPHNSDKLLNVVNELEALKPVVLRQIADLNRGVTQEPNSQNGTSAAISQMDHLTQSSCFTQPLVGNPTGLLKMPFSGGKHQVEPTQSGRPDSQLVKSYGNLPYPKEETLSRHSVLGPNGLHGKWTAPVTGIRIQYPSNAELTKSDVSSLVPSILNQDLLYGPSRSQDFPTNKNEDMQSVLSLDDGRWSLPVEEATSVSPGFEEEFSQLNIRQPSPPPVIAQVHPQHRAISTSTVADLGPGIASSSTGRYQNLHVPVTLMECFLRVAEANTANNLETCGILAGTLCQATNEEEIFEVQDKGSLFTLGWIHTHPTQTCFLSSIDLHNHYSYQVMLPEAIAIVMAPTDTTRKHGIFHLTDPGGMGVIHDCQESGFHPHEEPLDGTSIYEHCSHVYMNPNVKFDMVDLREL</sequence>
<dbReference type="GO" id="GO:0006508">
    <property type="term" value="P:proteolysis"/>
    <property type="evidence" value="ECO:0007669"/>
    <property type="project" value="UniProtKB-KW"/>
</dbReference>
<dbReference type="Pfam" id="PF01398">
    <property type="entry name" value="JAB"/>
    <property type="match status" value="1"/>
</dbReference>
<dbReference type="GO" id="GO:0005768">
    <property type="term" value="C:endosome"/>
    <property type="evidence" value="ECO:0007669"/>
    <property type="project" value="TreeGrafter"/>
</dbReference>
<evidence type="ECO:0000256" key="3">
    <source>
        <dbReference type="ARBA" id="ARBA00022670"/>
    </source>
</evidence>
<dbReference type="EnsemblPlants" id="OMERI01G15360.1">
    <property type="protein sequence ID" value="OMERI01G15360.1"/>
    <property type="gene ID" value="OMERI01G15360"/>
</dbReference>
<accession>A0A0E0C2C9</accession>
<dbReference type="Pfam" id="PF08969">
    <property type="entry name" value="USP8_dimer"/>
    <property type="match status" value="1"/>
</dbReference>
<evidence type="ECO:0000313" key="12">
    <source>
        <dbReference type="Proteomes" id="UP000008021"/>
    </source>
</evidence>
<evidence type="ECO:0000256" key="6">
    <source>
        <dbReference type="ARBA" id="ARBA00022801"/>
    </source>
</evidence>
<dbReference type="eggNOG" id="KOG2880">
    <property type="taxonomic scope" value="Eukaryota"/>
</dbReference>
<dbReference type="PANTHER" id="PTHR12947">
    <property type="entry name" value="AMSH-LIKE PROTEASE"/>
    <property type="match status" value="1"/>
</dbReference>
<dbReference type="AlphaFoldDB" id="A0A0E0C2C9"/>
<dbReference type="GO" id="GO:0140492">
    <property type="term" value="F:metal-dependent deubiquitinase activity"/>
    <property type="evidence" value="ECO:0007669"/>
    <property type="project" value="InterPro"/>
</dbReference>
<feature type="domain" description="MPN" evidence="10">
    <location>
        <begin position="487"/>
        <end position="636"/>
    </location>
</feature>
<dbReference type="GO" id="GO:0061578">
    <property type="term" value="F:K63-linked deubiquitinase activity"/>
    <property type="evidence" value="ECO:0007669"/>
    <property type="project" value="InterPro"/>
</dbReference>
<dbReference type="SMART" id="SM00232">
    <property type="entry name" value="JAB_MPN"/>
    <property type="match status" value="1"/>
</dbReference>
<dbReference type="PROSITE" id="PS50249">
    <property type="entry name" value="MPN"/>
    <property type="match status" value="1"/>
</dbReference>
<dbReference type="Gene3D" id="1.20.58.80">
    <property type="entry name" value="Phosphotransferase system, lactose/cellobiose-type IIA subunit"/>
    <property type="match status" value="1"/>
</dbReference>
<keyword evidence="7" id="KW-0862">Zinc</keyword>
<evidence type="ECO:0000256" key="4">
    <source>
        <dbReference type="ARBA" id="ARBA00022723"/>
    </source>
</evidence>
<keyword evidence="12" id="KW-1185">Reference proteome</keyword>
<dbReference type="InterPro" id="IPR000555">
    <property type="entry name" value="JAMM/MPN+_dom"/>
</dbReference>
<keyword evidence="9" id="KW-0812">Transmembrane</keyword>
<keyword evidence="5" id="KW-0833">Ubl conjugation pathway</keyword>
<dbReference type="Gramene" id="OMERI01G15360.1">
    <property type="protein sequence ID" value="OMERI01G15360.1"/>
    <property type="gene ID" value="OMERI01G15360"/>
</dbReference>
<comment type="similarity">
    <text evidence="2">Belongs to the peptidase M67C family.</text>
</comment>
<dbReference type="GO" id="GO:0016020">
    <property type="term" value="C:membrane"/>
    <property type="evidence" value="ECO:0007669"/>
    <property type="project" value="TreeGrafter"/>
</dbReference>
<dbReference type="FunFam" id="1.20.58.80:FF:000020">
    <property type="entry name" value="AMSH-like ubiquitin thioesterase 3"/>
    <property type="match status" value="1"/>
</dbReference>
<feature type="transmembrane region" description="Helical" evidence="9">
    <location>
        <begin position="68"/>
        <end position="86"/>
    </location>
</feature>
<evidence type="ECO:0000256" key="8">
    <source>
        <dbReference type="ARBA" id="ARBA00023049"/>
    </source>
</evidence>
<dbReference type="InterPro" id="IPR037518">
    <property type="entry name" value="MPN"/>
</dbReference>
<comment type="cofactor">
    <cofactor evidence="1">
        <name>Zn(2+)</name>
        <dbReference type="ChEBI" id="CHEBI:29105"/>
    </cofactor>
</comment>
<evidence type="ECO:0000256" key="9">
    <source>
        <dbReference type="SAM" id="Phobius"/>
    </source>
</evidence>
<dbReference type="GO" id="GO:0046872">
    <property type="term" value="F:metal ion binding"/>
    <property type="evidence" value="ECO:0007669"/>
    <property type="project" value="UniProtKB-KW"/>
</dbReference>
<evidence type="ECO:0000313" key="11">
    <source>
        <dbReference type="EnsemblPlants" id="OMERI01G15360.1"/>
    </source>
</evidence>
<dbReference type="PANTHER" id="PTHR12947:SF18">
    <property type="entry name" value="AMSH-LIKE UBIQUITIN THIOESTERASE 3"/>
    <property type="match status" value="1"/>
</dbReference>
<dbReference type="SUPFAM" id="SSF102712">
    <property type="entry name" value="JAB1/MPN domain"/>
    <property type="match status" value="1"/>
</dbReference>
<reference evidence="11" key="2">
    <citation type="submission" date="2018-05" db="EMBL/GenBank/DDBJ databases">
        <title>OmerRS3 (Oryza meridionalis Reference Sequence Version 3).</title>
        <authorList>
            <person name="Zhang J."/>
            <person name="Kudrna D."/>
            <person name="Lee S."/>
            <person name="Talag J."/>
            <person name="Welchert J."/>
            <person name="Wing R.A."/>
        </authorList>
    </citation>
    <scope>NUCLEOTIDE SEQUENCE [LARGE SCALE GENOMIC DNA]</scope>
    <source>
        <strain evidence="11">cv. OR44</strain>
    </source>
</reference>
<keyword evidence="9" id="KW-1133">Transmembrane helix</keyword>
<dbReference type="MEROPS" id="M67.A06"/>
<dbReference type="CDD" id="cd08066">
    <property type="entry name" value="MPN_AMSH_like"/>
    <property type="match status" value="1"/>
</dbReference>
<evidence type="ECO:0000256" key="1">
    <source>
        <dbReference type="ARBA" id="ARBA00001947"/>
    </source>
</evidence>
<dbReference type="InterPro" id="IPR044098">
    <property type="entry name" value="STAMBP/STALP-like_MPN"/>
</dbReference>
<dbReference type="GO" id="GO:0070536">
    <property type="term" value="P:protein K63-linked deubiquitination"/>
    <property type="evidence" value="ECO:0007669"/>
    <property type="project" value="InterPro"/>
</dbReference>
<dbReference type="InterPro" id="IPR015063">
    <property type="entry name" value="USP8_dimer"/>
</dbReference>
<dbReference type="HOGENOM" id="CLU_023304_5_0_1"/>
<keyword evidence="6" id="KW-0378">Hydrolase</keyword>
<evidence type="ECO:0000256" key="7">
    <source>
        <dbReference type="ARBA" id="ARBA00022833"/>
    </source>
</evidence>
<dbReference type="Gene3D" id="3.40.140.10">
    <property type="entry name" value="Cytidine Deaminase, domain 2"/>
    <property type="match status" value="2"/>
</dbReference>
<organism evidence="11">
    <name type="scientific">Oryza meridionalis</name>
    <dbReference type="NCBI Taxonomy" id="40149"/>
    <lineage>
        <taxon>Eukaryota</taxon>
        <taxon>Viridiplantae</taxon>
        <taxon>Streptophyta</taxon>
        <taxon>Embryophyta</taxon>
        <taxon>Tracheophyta</taxon>
        <taxon>Spermatophyta</taxon>
        <taxon>Magnoliopsida</taxon>
        <taxon>Liliopsida</taxon>
        <taxon>Poales</taxon>
        <taxon>Poaceae</taxon>
        <taxon>BOP clade</taxon>
        <taxon>Oryzoideae</taxon>
        <taxon>Oryzeae</taxon>
        <taxon>Oryzinae</taxon>
        <taxon>Oryza</taxon>
    </lineage>
</organism>
<keyword evidence="4" id="KW-0479">Metal-binding</keyword>